<organism evidence="1 2">
    <name type="scientific">Armillaria gallica</name>
    <name type="common">Bulbous honey fungus</name>
    <name type="synonym">Armillaria bulbosa</name>
    <dbReference type="NCBI Taxonomy" id="47427"/>
    <lineage>
        <taxon>Eukaryota</taxon>
        <taxon>Fungi</taxon>
        <taxon>Dikarya</taxon>
        <taxon>Basidiomycota</taxon>
        <taxon>Agaricomycotina</taxon>
        <taxon>Agaricomycetes</taxon>
        <taxon>Agaricomycetidae</taxon>
        <taxon>Agaricales</taxon>
        <taxon>Marasmiineae</taxon>
        <taxon>Physalacriaceae</taxon>
        <taxon>Armillaria</taxon>
    </lineage>
</organism>
<sequence length="222" mass="24646">SNPSFESKYVHECNHAFSTTVDPSTIQYAQPGLSAWAAQLLRLCLNKGVHRLAHLKDPSDEVRAYLSTSTNGHVKNACTVSWSEIENFSLNVSISLIQREEKIVWDMAESMAAPTRKGVTVVRQRRPYTPVVFSMINSAIMSQNSHANGYFALAFSVFHFTCQSHVIVKQISCRLGMISHDKMAQNALNLMTEKGQAALQASVASYTAKREVGYCCVLDNIQ</sequence>
<proteinExistence type="predicted"/>
<dbReference type="AlphaFoldDB" id="A0A2H3D474"/>
<dbReference type="EMBL" id="KZ293672">
    <property type="protein sequence ID" value="PBK88554.1"/>
    <property type="molecule type" value="Genomic_DNA"/>
</dbReference>
<reference evidence="2" key="1">
    <citation type="journal article" date="2017" name="Nat. Ecol. Evol.">
        <title>Genome expansion and lineage-specific genetic innovations in the forest pathogenic fungi Armillaria.</title>
        <authorList>
            <person name="Sipos G."/>
            <person name="Prasanna A.N."/>
            <person name="Walter M.C."/>
            <person name="O'Connor E."/>
            <person name="Balint B."/>
            <person name="Krizsan K."/>
            <person name="Kiss B."/>
            <person name="Hess J."/>
            <person name="Varga T."/>
            <person name="Slot J."/>
            <person name="Riley R."/>
            <person name="Boka B."/>
            <person name="Rigling D."/>
            <person name="Barry K."/>
            <person name="Lee J."/>
            <person name="Mihaltcheva S."/>
            <person name="LaButti K."/>
            <person name="Lipzen A."/>
            <person name="Waldron R."/>
            <person name="Moloney N.M."/>
            <person name="Sperisen C."/>
            <person name="Kredics L."/>
            <person name="Vagvoelgyi C."/>
            <person name="Patrignani A."/>
            <person name="Fitzpatrick D."/>
            <person name="Nagy I."/>
            <person name="Doyle S."/>
            <person name="Anderson J.B."/>
            <person name="Grigoriev I.V."/>
            <person name="Gueldener U."/>
            <person name="Muensterkoetter M."/>
            <person name="Nagy L.G."/>
        </authorList>
    </citation>
    <scope>NUCLEOTIDE SEQUENCE [LARGE SCALE GENOMIC DNA]</scope>
    <source>
        <strain evidence="2">Ar21-2</strain>
    </source>
</reference>
<dbReference type="STRING" id="47427.A0A2H3D474"/>
<protein>
    <submittedName>
        <fullName evidence="1">Uncharacterized protein</fullName>
    </submittedName>
</protein>
<feature type="non-terminal residue" evidence="1">
    <location>
        <position position="1"/>
    </location>
</feature>
<dbReference type="Proteomes" id="UP000217790">
    <property type="component" value="Unassembled WGS sequence"/>
</dbReference>
<keyword evidence="2" id="KW-1185">Reference proteome</keyword>
<feature type="non-terminal residue" evidence="1">
    <location>
        <position position="222"/>
    </location>
</feature>
<accession>A0A2H3D474</accession>
<gene>
    <name evidence="1" type="ORF">ARMGADRAFT_900203</name>
</gene>
<evidence type="ECO:0000313" key="1">
    <source>
        <dbReference type="EMBL" id="PBK88554.1"/>
    </source>
</evidence>
<name>A0A2H3D474_ARMGA</name>
<dbReference type="OrthoDB" id="3021788at2759"/>
<dbReference type="InParanoid" id="A0A2H3D474"/>
<evidence type="ECO:0000313" key="2">
    <source>
        <dbReference type="Proteomes" id="UP000217790"/>
    </source>
</evidence>
<dbReference type="OMA" id="FNISALC"/>